<feature type="transmembrane region" description="Helical" evidence="1">
    <location>
        <begin position="50"/>
        <end position="70"/>
    </location>
</feature>
<dbReference type="Pfam" id="PF09819">
    <property type="entry name" value="ABC_cobalt"/>
    <property type="match status" value="1"/>
</dbReference>
<feature type="transmembrane region" description="Helical" evidence="1">
    <location>
        <begin position="77"/>
        <end position="94"/>
    </location>
</feature>
<feature type="transmembrane region" description="Helical" evidence="1">
    <location>
        <begin position="100"/>
        <end position="119"/>
    </location>
</feature>
<keyword evidence="1" id="KW-1133">Transmembrane helix</keyword>
<keyword evidence="1" id="KW-0472">Membrane</keyword>
<dbReference type="EMBL" id="MRTP01000016">
    <property type="protein sequence ID" value="OMF48831.1"/>
    <property type="molecule type" value="Genomic_DNA"/>
</dbReference>
<dbReference type="InterPro" id="IPR017195">
    <property type="entry name" value="ABC_thiamin-permease_prd"/>
</dbReference>
<accession>A0A1R1EAJ1</accession>
<evidence type="ECO:0000313" key="2">
    <source>
        <dbReference type="EMBL" id="OMF48831.1"/>
    </source>
</evidence>
<protein>
    <submittedName>
        <fullName evidence="2">Uncharacterized protein</fullName>
    </submittedName>
</protein>
<name>A0A1R1EAJ1_9BACL</name>
<dbReference type="STRING" id="297318.BK138_31235"/>
<reference evidence="2 3" key="1">
    <citation type="submission" date="2016-11" db="EMBL/GenBank/DDBJ databases">
        <title>Paenibacillus species isolates.</title>
        <authorList>
            <person name="Beno S.M."/>
        </authorList>
    </citation>
    <scope>NUCLEOTIDE SEQUENCE [LARGE SCALE GENOMIC DNA]</scope>
    <source>
        <strain evidence="2 3">FSL R5-0378</strain>
    </source>
</reference>
<feature type="transmembrane region" description="Helical" evidence="1">
    <location>
        <begin position="126"/>
        <end position="147"/>
    </location>
</feature>
<keyword evidence="3" id="KW-1185">Reference proteome</keyword>
<comment type="caution">
    <text evidence="2">The sequence shown here is derived from an EMBL/GenBank/DDBJ whole genome shotgun (WGS) entry which is preliminary data.</text>
</comment>
<dbReference type="RefSeq" id="WP_076175907.1">
    <property type="nucleotide sequence ID" value="NZ_MRTP01000016.1"/>
</dbReference>
<keyword evidence="1" id="KW-0812">Transmembrane</keyword>
<organism evidence="2 3">
    <name type="scientific">Paenibacillus rhizosphaerae</name>
    <dbReference type="NCBI Taxonomy" id="297318"/>
    <lineage>
        <taxon>Bacteria</taxon>
        <taxon>Bacillati</taxon>
        <taxon>Bacillota</taxon>
        <taxon>Bacilli</taxon>
        <taxon>Bacillales</taxon>
        <taxon>Paenibacillaceae</taxon>
        <taxon>Paenibacillus</taxon>
    </lineage>
</organism>
<feature type="transmembrane region" description="Helical" evidence="1">
    <location>
        <begin position="12"/>
        <end position="38"/>
    </location>
</feature>
<dbReference type="Proteomes" id="UP000187172">
    <property type="component" value="Unassembled WGS sequence"/>
</dbReference>
<evidence type="ECO:0000256" key="1">
    <source>
        <dbReference type="SAM" id="Phobius"/>
    </source>
</evidence>
<feature type="transmembrane region" description="Helical" evidence="1">
    <location>
        <begin position="153"/>
        <end position="175"/>
    </location>
</feature>
<dbReference type="AlphaFoldDB" id="A0A1R1EAJ1"/>
<proteinExistence type="predicted"/>
<sequence length="205" mass="22128">METLSQSKRRVVPFTTLDIVLMAMLATANAVLTFYLSYINKMLNSLGGPVATSTIVGVYMVYGLLAYYIIRKPGTAAITYGIGGAIQCFVGNTYGIAASIVAALCYLVVAEAVFFLLRYKRWNAGAMMLVGGAMVPIWFICAANMFGYTSWSFQVLAITMVVRIVSGIVLCGLLTKVLGDMLQRSGLLKRFAIGRKASADAGNFH</sequence>
<evidence type="ECO:0000313" key="3">
    <source>
        <dbReference type="Proteomes" id="UP000187172"/>
    </source>
</evidence>
<gene>
    <name evidence="2" type="ORF">BK138_31235</name>
</gene>